<accession>A0A2V3J1U3</accession>
<dbReference type="STRING" id="448386.A0A2V3J1U3"/>
<dbReference type="Gene3D" id="3.60.15.10">
    <property type="entry name" value="Ribonuclease Z/Hydroxyacylglutathione hydrolase-like"/>
    <property type="match status" value="1"/>
</dbReference>
<sequence length="350" mass="38735">MTSTPSPCPAFILPAAAPLRNKLHTHRHSCRPLRPRSRDPLLLALSPKPSPSPSQPQSPSPTPTPSPSPFSTDNNVLRYISLSNNSFALRHADKTILVDPWLYHDLIFFTPAFFRAKKPLAPDPQNDFRSFDASKVDAIVLTQALPDHAHVPTLRRLPKHIPVISTPAARSILRQLRFSNVTYTDYAQTVSPFPAVRITTLKGSLVGPPWSRPEHAYIFTFDTQNQSPPIQLYHEPHGNNDQRALRQYQGRIDVVVAPVKAARLAFGYALVNGVEQALQLCRCVLPRTVVPFDNGSGNVSGVLATLLRGEGGLHEFRTRLAEEQQLKGVHIVFPSAIGTEYVVASRNEDV</sequence>
<dbReference type="OrthoDB" id="332863at2759"/>
<dbReference type="SUPFAM" id="SSF56281">
    <property type="entry name" value="Metallo-hydrolase/oxidoreductase"/>
    <property type="match status" value="1"/>
</dbReference>
<evidence type="ECO:0000256" key="1">
    <source>
        <dbReference type="SAM" id="MobiDB-lite"/>
    </source>
</evidence>
<dbReference type="AlphaFoldDB" id="A0A2V3J1U3"/>
<dbReference type="InterPro" id="IPR036866">
    <property type="entry name" value="RibonucZ/Hydroxyglut_hydro"/>
</dbReference>
<organism evidence="2 3">
    <name type="scientific">Gracilariopsis chorda</name>
    <dbReference type="NCBI Taxonomy" id="448386"/>
    <lineage>
        <taxon>Eukaryota</taxon>
        <taxon>Rhodophyta</taxon>
        <taxon>Florideophyceae</taxon>
        <taxon>Rhodymeniophycidae</taxon>
        <taxon>Gracilariales</taxon>
        <taxon>Gracilariaceae</taxon>
        <taxon>Gracilariopsis</taxon>
    </lineage>
</organism>
<feature type="compositionally biased region" description="Basic residues" evidence="1">
    <location>
        <begin position="24"/>
        <end position="35"/>
    </location>
</feature>
<gene>
    <name evidence="2" type="ORF">BWQ96_02850</name>
</gene>
<dbReference type="PANTHER" id="PTHR36142">
    <property type="entry name" value="METALLO-HYDROLASE/OXIDOREDUCTASE SUPERFAMILY PROTEIN"/>
    <property type="match status" value="1"/>
</dbReference>
<dbReference type="Pfam" id="PF13483">
    <property type="entry name" value="Lactamase_B_3"/>
    <property type="match status" value="1"/>
</dbReference>
<reference evidence="2 3" key="1">
    <citation type="journal article" date="2018" name="Mol. Biol. Evol.">
        <title>Analysis of the draft genome of the red seaweed Gracilariopsis chorda provides insights into genome size evolution in Rhodophyta.</title>
        <authorList>
            <person name="Lee J."/>
            <person name="Yang E.C."/>
            <person name="Graf L."/>
            <person name="Yang J.H."/>
            <person name="Qiu H."/>
            <person name="Zel Zion U."/>
            <person name="Chan C.X."/>
            <person name="Stephens T.G."/>
            <person name="Weber A.P.M."/>
            <person name="Boo G.H."/>
            <person name="Boo S.M."/>
            <person name="Kim K.M."/>
            <person name="Shin Y."/>
            <person name="Jung M."/>
            <person name="Lee S.J."/>
            <person name="Yim H.S."/>
            <person name="Lee J.H."/>
            <person name="Bhattacharya D."/>
            <person name="Yoon H.S."/>
        </authorList>
    </citation>
    <scope>NUCLEOTIDE SEQUENCE [LARGE SCALE GENOMIC DNA]</scope>
    <source>
        <strain evidence="2 3">SKKU-2015</strain>
        <tissue evidence="2">Whole body</tissue>
    </source>
</reference>
<dbReference type="EMBL" id="NBIV01000025">
    <property type="protein sequence ID" value="PXF47370.1"/>
    <property type="molecule type" value="Genomic_DNA"/>
</dbReference>
<proteinExistence type="predicted"/>
<evidence type="ECO:0000313" key="2">
    <source>
        <dbReference type="EMBL" id="PXF47370.1"/>
    </source>
</evidence>
<protein>
    <recommendedName>
        <fullName evidence="4">Metallo-beta-lactamase domain-containing protein</fullName>
    </recommendedName>
</protein>
<dbReference type="Proteomes" id="UP000247409">
    <property type="component" value="Unassembled WGS sequence"/>
</dbReference>
<name>A0A2V3J1U3_9FLOR</name>
<evidence type="ECO:0000313" key="3">
    <source>
        <dbReference type="Proteomes" id="UP000247409"/>
    </source>
</evidence>
<evidence type="ECO:0008006" key="4">
    <source>
        <dbReference type="Google" id="ProtNLM"/>
    </source>
</evidence>
<feature type="region of interest" description="Disordered" evidence="1">
    <location>
        <begin position="24"/>
        <end position="71"/>
    </location>
</feature>
<dbReference type="PANTHER" id="PTHR36142:SF2">
    <property type="entry name" value="METALLO-HYDROLASE_OXIDOREDUCTASE SUPERFAMILY PROTEIN"/>
    <property type="match status" value="1"/>
</dbReference>
<comment type="caution">
    <text evidence="2">The sequence shown here is derived from an EMBL/GenBank/DDBJ whole genome shotgun (WGS) entry which is preliminary data.</text>
</comment>
<feature type="compositionally biased region" description="Pro residues" evidence="1">
    <location>
        <begin position="48"/>
        <end position="68"/>
    </location>
</feature>
<keyword evidence="3" id="KW-1185">Reference proteome</keyword>